<reference evidence="1" key="2">
    <citation type="submission" date="2021-04" db="EMBL/GenBank/DDBJ databases">
        <authorList>
            <person name="Gilroy R."/>
        </authorList>
    </citation>
    <scope>NUCLEOTIDE SEQUENCE</scope>
    <source>
        <strain evidence="1">CHK165-2605</strain>
    </source>
</reference>
<protein>
    <submittedName>
        <fullName evidence="1">Uncharacterized protein</fullName>
    </submittedName>
</protein>
<evidence type="ECO:0000313" key="2">
    <source>
        <dbReference type="Proteomes" id="UP000823895"/>
    </source>
</evidence>
<evidence type="ECO:0000313" key="1">
    <source>
        <dbReference type="EMBL" id="HJC43203.1"/>
    </source>
</evidence>
<dbReference type="Proteomes" id="UP000823895">
    <property type="component" value="Unassembled WGS sequence"/>
</dbReference>
<comment type="caution">
    <text evidence="1">The sequence shown here is derived from an EMBL/GenBank/DDBJ whole genome shotgun (WGS) entry which is preliminary data.</text>
</comment>
<name>A0A9D2P6E7_9FIRM</name>
<sequence>YDQWGYSPLILPMELAVKKKDVEKSIAYIREMLRMLTEPQHMSESVFYCHLYGKENFGRKYDKAMETYVEKILPGLLAEMKTGKDYAFLQGNEKFQELIHRYEK</sequence>
<proteinExistence type="predicted"/>
<accession>A0A9D2P6E7</accession>
<dbReference type="AlphaFoldDB" id="A0A9D2P6E7"/>
<organism evidence="1 2">
    <name type="scientific">Candidatus Mediterraneibacter gallistercoris</name>
    <dbReference type="NCBI Taxonomy" id="2838671"/>
    <lineage>
        <taxon>Bacteria</taxon>
        <taxon>Bacillati</taxon>
        <taxon>Bacillota</taxon>
        <taxon>Clostridia</taxon>
        <taxon>Lachnospirales</taxon>
        <taxon>Lachnospiraceae</taxon>
        <taxon>Mediterraneibacter</taxon>
    </lineage>
</organism>
<reference evidence="1" key="1">
    <citation type="journal article" date="2021" name="PeerJ">
        <title>Extensive microbial diversity within the chicken gut microbiome revealed by metagenomics and culture.</title>
        <authorList>
            <person name="Gilroy R."/>
            <person name="Ravi A."/>
            <person name="Getino M."/>
            <person name="Pursley I."/>
            <person name="Horton D.L."/>
            <person name="Alikhan N.F."/>
            <person name="Baker D."/>
            <person name="Gharbi K."/>
            <person name="Hall N."/>
            <person name="Watson M."/>
            <person name="Adriaenssens E.M."/>
            <person name="Foster-Nyarko E."/>
            <person name="Jarju S."/>
            <person name="Secka A."/>
            <person name="Antonio M."/>
            <person name="Oren A."/>
            <person name="Chaudhuri R.R."/>
            <person name="La Ragione R."/>
            <person name="Hildebrand F."/>
            <person name="Pallen M.J."/>
        </authorList>
    </citation>
    <scope>NUCLEOTIDE SEQUENCE</scope>
    <source>
        <strain evidence="1">CHK165-2605</strain>
    </source>
</reference>
<gene>
    <name evidence="1" type="ORF">H9756_05915</name>
</gene>
<feature type="non-terminal residue" evidence="1">
    <location>
        <position position="1"/>
    </location>
</feature>
<dbReference type="EMBL" id="DWWI01000126">
    <property type="protein sequence ID" value="HJC43203.1"/>
    <property type="molecule type" value="Genomic_DNA"/>
</dbReference>